<evidence type="ECO:0000256" key="1">
    <source>
        <dbReference type="SAM" id="MobiDB-lite"/>
    </source>
</evidence>
<evidence type="ECO:0000313" key="2">
    <source>
        <dbReference type="EMBL" id="MBA9003740.1"/>
    </source>
</evidence>
<dbReference type="EMBL" id="JACJII010000001">
    <property type="protein sequence ID" value="MBA9003740.1"/>
    <property type="molecule type" value="Genomic_DNA"/>
</dbReference>
<accession>A0A7W3MXJ5</accession>
<proteinExistence type="predicted"/>
<gene>
    <name evidence="2" type="ORF">HNR21_002622</name>
</gene>
<feature type="region of interest" description="Disordered" evidence="1">
    <location>
        <begin position="176"/>
        <end position="201"/>
    </location>
</feature>
<feature type="region of interest" description="Disordered" evidence="1">
    <location>
        <begin position="1"/>
        <end position="100"/>
    </location>
</feature>
<dbReference type="PRINTS" id="PR01218">
    <property type="entry name" value="PSTLEXTENSIN"/>
</dbReference>
<dbReference type="RefSeq" id="WP_220500140.1">
    <property type="nucleotide sequence ID" value="NZ_JACJII010000001.1"/>
</dbReference>
<feature type="compositionally biased region" description="Pro residues" evidence="1">
    <location>
        <begin position="1"/>
        <end position="30"/>
    </location>
</feature>
<keyword evidence="3" id="KW-1185">Reference proteome</keyword>
<evidence type="ECO:0000313" key="3">
    <source>
        <dbReference type="Proteomes" id="UP000539313"/>
    </source>
</evidence>
<comment type="caution">
    <text evidence="2">The sequence shown here is derived from an EMBL/GenBank/DDBJ whole genome shotgun (WGS) entry which is preliminary data.</text>
</comment>
<sequence length="232" mass="23889">MTTPAQPAPAPQPPAPTPPQTGTPPAPDPQQPQAAPAAPQAPTQPVPQSAPAPAAPVPTPPTWQPPAQPATGNSSDGEGDGGDRDLSKLPQWAQRELTKAREEAAKYRVRARTETVQRHAYAVAGQLGANPDALLGSVAFAQAAEQLDPNAADFPARLAEMIQSALAANPWLAAQPTTPATPPVPPTSGGQFPGAPQAPAPTLQQQIAEAEAKGDWKTARQLKTALMVQSTQ</sequence>
<feature type="compositionally biased region" description="Pro residues" evidence="1">
    <location>
        <begin position="42"/>
        <end position="68"/>
    </location>
</feature>
<organism evidence="2 3">
    <name type="scientific">Thermomonospora cellulosilytica</name>
    <dbReference type="NCBI Taxonomy" id="1411118"/>
    <lineage>
        <taxon>Bacteria</taxon>
        <taxon>Bacillati</taxon>
        <taxon>Actinomycetota</taxon>
        <taxon>Actinomycetes</taxon>
        <taxon>Streptosporangiales</taxon>
        <taxon>Thermomonosporaceae</taxon>
        <taxon>Thermomonospora</taxon>
    </lineage>
</organism>
<feature type="compositionally biased region" description="Low complexity" evidence="1">
    <location>
        <begin position="31"/>
        <end position="41"/>
    </location>
</feature>
<name>A0A7W3MXJ5_9ACTN</name>
<protein>
    <submittedName>
        <fullName evidence="2">Uncharacterized protein</fullName>
    </submittedName>
</protein>
<reference evidence="2 3" key="1">
    <citation type="submission" date="2020-08" db="EMBL/GenBank/DDBJ databases">
        <title>Sequencing the genomes of 1000 actinobacteria strains.</title>
        <authorList>
            <person name="Klenk H.-P."/>
        </authorList>
    </citation>
    <scope>NUCLEOTIDE SEQUENCE [LARGE SCALE GENOMIC DNA]</scope>
    <source>
        <strain evidence="2 3">DSM 45823</strain>
    </source>
</reference>
<dbReference type="Proteomes" id="UP000539313">
    <property type="component" value="Unassembled WGS sequence"/>
</dbReference>
<dbReference type="InterPro" id="IPR003882">
    <property type="entry name" value="Pistil_extensin"/>
</dbReference>
<dbReference type="AlphaFoldDB" id="A0A7W3MXJ5"/>
<feature type="compositionally biased region" description="Low complexity" evidence="1">
    <location>
        <begin position="187"/>
        <end position="201"/>
    </location>
</feature>